<proteinExistence type="predicted"/>
<reference evidence="2 3" key="1">
    <citation type="journal article" date="2019" name="Sci. Rep.">
        <title>Comparative genomics of chytrid fungi reveal insights into the obligate biotrophic and pathogenic lifestyle of Synchytrium endobioticum.</title>
        <authorList>
            <person name="van de Vossenberg B.T.L.H."/>
            <person name="Warris S."/>
            <person name="Nguyen H.D.T."/>
            <person name="van Gent-Pelzer M.P.E."/>
            <person name="Joly D.L."/>
            <person name="van de Geest H.C."/>
            <person name="Bonants P.J.M."/>
            <person name="Smith D.S."/>
            <person name="Levesque C.A."/>
            <person name="van der Lee T.A.J."/>
        </authorList>
    </citation>
    <scope>NUCLEOTIDE SEQUENCE [LARGE SCALE GENOMIC DNA]</scope>
    <source>
        <strain evidence="2 3">MB42</strain>
    </source>
</reference>
<comment type="cofactor">
    <cofactor evidence="1">
        <name>Mg(2+)</name>
        <dbReference type="ChEBI" id="CHEBI:18420"/>
    </cofactor>
</comment>
<organism evidence="2 3">
    <name type="scientific">Synchytrium endobioticum</name>
    <dbReference type="NCBI Taxonomy" id="286115"/>
    <lineage>
        <taxon>Eukaryota</taxon>
        <taxon>Fungi</taxon>
        <taxon>Fungi incertae sedis</taxon>
        <taxon>Chytridiomycota</taxon>
        <taxon>Chytridiomycota incertae sedis</taxon>
        <taxon>Chytridiomycetes</taxon>
        <taxon>Synchytriales</taxon>
        <taxon>Synchytriaceae</taxon>
        <taxon>Synchytrium</taxon>
    </lineage>
</organism>
<feature type="binding site" evidence="1">
    <location>
        <position position="123"/>
    </location>
    <ligand>
        <name>substrate</name>
    </ligand>
</feature>
<feature type="binding site" evidence="1">
    <location>
        <begin position="100"/>
        <end position="103"/>
    </location>
    <ligand>
        <name>substrate</name>
    </ligand>
</feature>
<dbReference type="EMBL" id="QEAN01000127">
    <property type="protein sequence ID" value="TPX46835.1"/>
    <property type="molecule type" value="Genomic_DNA"/>
</dbReference>
<evidence type="ECO:0000256" key="1">
    <source>
        <dbReference type="PIRSR" id="PIRSR605493-1"/>
    </source>
</evidence>
<dbReference type="AlphaFoldDB" id="A0A507D683"/>
<keyword evidence="1" id="KW-0479">Metal-binding</keyword>
<dbReference type="InterPro" id="IPR005493">
    <property type="entry name" value="RraA/RraA-like"/>
</dbReference>
<evidence type="ECO:0008006" key="4">
    <source>
        <dbReference type="Google" id="ProtNLM"/>
    </source>
</evidence>
<evidence type="ECO:0000313" key="2">
    <source>
        <dbReference type="EMBL" id="TPX46835.1"/>
    </source>
</evidence>
<keyword evidence="1" id="KW-0460">Magnesium</keyword>
<keyword evidence="3" id="KW-1185">Reference proteome</keyword>
<dbReference type="GO" id="GO:0008948">
    <property type="term" value="F:oxaloacetate decarboxylase activity"/>
    <property type="evidence" value="ECO:0007669"/>
    <property type="project" value="TreeGrafter"/>
</dbReference>
<dbReference type="Proteomes" id="UP000317494">
    <property type="component" value="Unassembled WGS sequence"/>
</dbReference>
<dbReference type="GO" id="GO:0047443">
    <property type="term" value="F:4-hydroxy-4-methyl-2-oxoglutarate aldolase activity"/>
    <property type="evidence" value="ECO:0007669"/>
    <property type="project" value="TreeGrafter"/>
</dbReference>
<dbReference type="GO" id="GO:0046872">
    <property type="term" value="F:metal ion binding"/>
    <property type="evidence" value="ECO:0007669"/>
    <property type="project" value="UniProtKB-KW"/>
</dbReference>
<dbReference type="VEuPathDB" id="FungiDB:SeMB42_g03552"/>
<protein>
    <recommendedName>
        <fullName evidence="4">4-hydroxy-4-methyl-2-oxoglutarate aldolase</fullName>
    </recommendedName>
</protein>
<dbReference type="PANTHER" id="PTHR33254:SF4">
    <property type="entry name" value="4-HYDROXY-4-METHYL-2-OXOGLUTARATE ALDOLASE 3-RELATED"/>
    <property type="match status" value="1"/>
</dbReference>
<dbReference type="SUPFAM" id="SSF89562">
    <property type="entry name" value="RraA-like"/>
    <property type="match status" value="1"/>
</dbReference>
<accession>A0A507D683</accession>
<dbReference type="CDD" id="cd16841">
    <property type="entry name" value="RraA_family"/>
    <property type="match status" value="1"/>
</dbReference>
<dbReference type="STRING" id="286115.A0A507D683"/>
<dbReference type="Pfam" id="PF03737">
    <property type="entry name" value="RraA-like"/>
    <property type="match status" value="1"/>
</dbReference>
<feature type="binding site" evidence="1">
    <location>
        <position position="122"/>
    </location>
    <ligand>
        <name>substrate</name>
    </ligand>
</feature>
<comment type="caution">
    <text evidence="2">The sequence shown here is derived from an EMBL/GenBank/DDBJ whole genome shotgun (WGS) entry which is preliminary data.</text>
</comment>
<gene>
    <name evidence="2" type="ORF">SeMB42_g03552</name>
</gene>
<dbReference type="Gene3D" id="3.50.30.40">
    <property type="entry name" value="Ribonuclease E inhibitor RraA/RraA-like"/>
    <property type="match status" value="1"/>
</dbReference>
<dbReference type="InterPro" id="IPR036704">
    <property type="entry name" value="RraA/RraA-like_sf"/>
</dbReference>
<dbReference type="PANTHER" id="PTHR33254">
    <property type="entry name" value="4-HYDROXY-4-METHYL-2-OXOGLUTARATE ALDOLASE 3-RELATED"/>
    <property type="match status" value="1"/>
</dbReference>
<sequence length="232" mass="24707">MSSLVSRLSKYSSCDISDALSRLNIQGFLPDVTMRSPNPLSLAPTDRSTWRIAGPAHTVEFVDAADTISPLSDVNQVDSATNGSVVVIKTPAGSINAVWGGLMSARAQRLGVLGTVIEGRCRDIAEQWSFNYPLFTTGTSTLGAGGYLRVSAVGKAITLASHTKHPVVINAGDWIVADIDGAVRVPAGRVEDVIKLADELAQVDVLCMQDIIAGRSMAETFKDRRKPKSAIR</sequence>
<evidence type="ECO:0000313" key="3">
    <source>
        <dbReference type="Proteomes" id="UP000317494"/>
    </source>
</evidence>
<name>A0A507D683_9FUNG</name>